<dbReference type="Proteomes" id="UP001140091">
    <property type="component" value="Unassembled WGS sequence"/>
</dbReference>
<accession>A0A9W8JH41</accession>
<sequence length="202" mass="22044">MPIKTSKVSATATKAGGTANRSPKNPPQAVKKDKVFCVLCEKWIRLKSSGTPYCLQPWELHKKRCLAGKSIKKGVYAVDMRIALDGERVLCGRGHLDDVSNGPSGPPSSSMNRYPYSECGERDLGVAPVGLMDLDSIGGRKRFVASSIVYLLETTYEWTDDLTIPPLLTYLNATMPIDKHEEFTRAEVVEHLVVLYGGGGGT</sequence>
<dbReference type="OrthoDB" id="3270344at2759"/>
<comment type="caution">
    <text evidence="2">The sequence shown here is derived from an EMBL/GenBank/DDBJ whole genome shotgun (WGS) entry which is preliminary data.</text>
</comment>
<evidence type="ECO:0000256" key="1">
    <source>
        <dbReference type="SAM" id="MobiDB-lite"/>
    </source>
</evidence>
<keyword evidence="3" id="KW-1185">Reference proteome</keyword>
<proteinExistence type="predicted"/>
<gene>
    <name evidence="2" type="ORF">H1R20_g3102</name>
</gene>
<organism evidence="2 3">
    <name type="scientific">Candolleomyces eurysporus</name>
    <dbReference type="NCBI Taxonomy" id="2828524"/>
    <lineage>
        <taxon>Eukaryota</taxon>
        <taxon>Fungi</taxon>
        <taxon>Dikarya</taxon>
        <taxon>Basidiomycota</taxon>
        <taxon>Agaricomycotina</taxon>
        <taxon>Agaricomycetes</taxon>
        <taxon>Agaricomycetidae</taxon>
        <taxon>Agaricales</taxon>
        <taxon>Agaricineae</taxon>
        <taxon>Psathyrellaceae</taxon>
        <taxon>Candolleomyces</taxon>
    </lineage>
</organism>
<evidence type="ECO:0000313" key="2">
    <source>
        <dbReference type="EMBL" id="KAJ2933994.1"/>
    </source>
</evidence>
<feature type="compositionally biased region" description="Polar residues" evidence="1">
    <location>
        <begin position="1"/>
        <end position="12"/>
    </location>
</feature>
<protein>
    <submittedName>
        <fullName evidence="2">Uncharacterized protein</fullName>
    </submittedName>
</protein>
<name>A0A9W8JH41_9AGAR</name>
<feature type="region of interest" description="Disordered" evidence="1">
    <location>
        <begin position="1"/>
        <end position="28"/>
    </location>
</feature>
<feature type="non-terminal residue" evidence="2">
    <location>
        <position position="1"/>
    </location>
</feature>
<dbReference type="EMBL" id="JANBPK010000729">
    <property type="protein sequence ID" value="KAJ2933994.1"/>
    <property type="molecule type" value="Genomic_DNA"/>
</dbReference>
<reference evidence="2" key="1">
    <citation type="submission" date="2022-06" db="EMBL/GenBank/DDBJ databases">
        <title>Genome Sequence of Candolleomyces eurysporus.</title>
        <authorList>
            <person name="Buettner E."/>
        </authorList>
    </citation>
    <scope>NUCLEOTIDE SEQUENCE</scope>
    <source>
        <strain evidence="2">VTCC 930004</strain>
    </source>
</reference>
<evidence type="ECO:0000313" key="3">
    <source>
        <dbReference type="Proteomes" id="UP001140091"/>
    </source>
</evidence>
<dbReference type="AlphaFoldDB" id="A0A9W8JH41"/>